<comment type="caution">
    <text evidence="9">The sequence shown here is derived from an EMBL/GenBank/DDBJ whole genome shotgun (WGS) entry which is preliminary data.</text>
</comment>
<evidence type="ECO:0000313" key="9">
    <source>
        <dbReference type="EMBL" id="ONF75005.1"/>
    </source>
</evidence>
<dbReference type="InterPro" id="IPR023213">
    <property type="entry name" value="CAT-like_dom_sf"/>
</dbReference>
<evidence type="ECO:0000313" key="10">
    <source>
        <dbReference type="Proteomes" id="UP000076660"/>
    </source>
</evidence>
<evidence type="ECO:0000259" key="7">
    <source>
        <dbReference type="Pfam" id="PF00198"/>
    </source>
</evidence>
<dbReference type="EC" id="2.3.1.-" evidence="6"/>
<feature type="domain" description="2-oxoacid dehydrogenase acyltransferase catalytic" evidence="7">
    <location>
        <begin position="144"/>
        <end position="366"/>
    </location>
</feature>
<feature type="domain" description="Lipoyl-binding" evidence="8">
    <location>
        <begin position="18"/>
        <end position="72"/>
    </location>
</feature>
<comment type="cofactor">
    <cofactor evidence="1 6">
        <name>(R)-lipoate</name>
        <dbReference type="ChEBI" id="CHEBI:83088"/>
    </cofactor>
</comment>
<dbReference type="OrthoDB" id="3681540at2"/>
<dbReference type="InterPro" id="IPR050743">
    <property type="entry name" value="2-oxoacid_DH_E2_comp"/>
</dbReference>
<keyword evidence="3 6" id="KW-0808">Transferase</keyword>
<proteinExistence type="inferred from homology"/>
<dbReference type="GO" id="GO:0005737">
    <property type="term" value="C:cytoplasm"/>
    <property type="evidence" value="ECO:0007669"/>
    <property type="project" value="TreeGrafter"/>
</dbReference>
<dbReference type="GO" id="GO:0031405">
    <property type="term" value="F:lipoic acid binding"/>
    <property type="evidence" value="ECO:0007669"/>
    <property type="project" value="TreeGrafter"/>
</dbReference>
<organism evidence="9 10">
    <name type="scientific">Amycolatopsis keratiniphila subsp. keratiniphila</name>
    <dbReference type="NCBI Taxonomy" id="227715"/>
    <lineage>
        <taxon>Bacteria</taxon>
        <taxon>Bacillati</taxon>
        <taxon>Actinomycetota</taxon>
        <taxon>Actinomycetes</taxon>
        <taxon>Pseudonocardiales</taxon>
        <taxon>Pseudonocardiaceae</taxon>
        <taxon>Amycolatopsis</taxon>
        <taxon>Amycolatopsis japonica group</taxon>
    </lineage>
</organism>
<evidence type="ECO:0000259" key="8">
    <source>
        <dbReference type="Pfam" id="PF00364"/>
    </source>
</evidence>
<gene>
    <name evidence="9" type="ORF">AVR91_0200335</name>
</gene>
<evidence type="ECO:0000256" key="4">
    <source>
        <dbReference type="ARBA" id="ARBA00022823"/>
    </source>
</evidence>
<evidence type="ECO:0000256" key="5">
    <source>
        <dbReference type="ARBA" id="ARBA00023315"/>
    </source>
</evidence>
<reference evidence="9 10" key="1">
    <citation type="submission" date="2016-12" db="EMBL/GenBank/DDBJ databases">
        <title>Amycolatopsis keratiniphila subsp. keratiniphila genome sequencing and assembly.</title>
        <authorList>
            <person name="Mayilraj S."/>
            <person name="Kaur N."/>
        </authorList>
    </citation>
    <scope>NUCLEOTIDE SEQUENCE [LARGE SCALE GENOMIC DNA]</scope>
    <source>
        <strain evidence="9 10">DSM 44409</strain>
    </source>
</reference>
<keyword evidence="5 6" id="KW-0012">Acyltransferase</keyword>
<dbReference type="SUPFAM" id="SSF52777">
    <property type="entry name" value="CoA-dependent acyltransferases"/>
    <property type="match status" value="1"/>
</dbReference>
<dbReference type="InterPro" id="IPR001078">
    <property type="entry name" value="2-oxoacid_DH_actylTfrase"/>
</dbReference>
<evidence type="ECO:0000256" key="2">
    <source>
        <dbReference type="ARBA" id="ARBA00007317"/>
    </source>
</evidence>
<keyword evidence="4 6" id="KW-0450">Lipoyl</keyword>
<name>A0A1W2M480_9PSEU</name>
<sequence>MTDIVVPKLNNNDLSYTLIDWLVPSGTAASYGDAIAEIETSKATHEITCPSDGVVLHTIEAGTECTSGDIIGRVTDPATMPDEPLPVPAQRKQTADTSVITAPALARATELGIPEERLLALGKPVIRSADVDSMAEHADVGGEQQAHRFSRNQRAVAAVVALSHQTIPAAFATVTVRVEEALATARHLTKHSTQFVGLPDLLVKALAVQRRAHPLLFATRVDDHTATLAANADIGVTLDLGHGLYIPVVPDAENLTCPQIAETLAGYKTKALDGSFATTDLDGANIVLSLHNDPDIVLAGPIVHPGHTCAVTLAGTRTELTLTPEGAPLPQQVATISLTYDHRVVNGRDATGFLRDLKNTLETPTTPALTTTPLEAGSS</sequence>
<dbReference type="Pfam" id="PF00364">
    <property type="entry name" value="Biotin_lipoyl"/>
    <property type="match status" value="1"/>
</dbReference>
<dbReference type="EMBL" id="LQMT02000002">
    <property type="protein sequence ID" value="ONF75005.1"/>
    <property type="molecule type" value="Genomic_DNA"/>
</dbReference>
<comment type="similarity">
    <text evidence="2 6">Belongs to the 2-oxoacid dehydrogenase family.</text>
</comment>
<protein>
    <recommendedName>
        <fullName evidence="6">Dihydrolipoamide acetyltransferase component of pyruvate dehydrogenase complex</fullName>
        <ecNumber evidence="6">2.3.1.-</ecNumber>
    </recommendedName>
</protein>
<dbReference type="RefSeq" id="WP_063271708.1">
    <property type="nucleotide sequence ID" value="NZ_LQMT02000002.1"/>
</dbReference>
<dbReference type="Gene3D" id="3.30.559.10">
    <property type="entry name" value="Chloramphenicol acetyltransferase-like domain"/>
    <property type="match status" value="1"/>
</dbReference>
<evidence type="ECO:0000256" key="3">
    <source>
        <dbReference type="ARBA" id="ARBA00022679"/>
    </source>
</evidence>
<evidence type="ECO:0000256" key="1">
    <source>
        <dbReference type="ARBA" id="ARBA00001938"/>
    </source>
</evidence>
<dbReference type="PANTHER" id="PTHR43178:SF5">
    <property type="entry name" value="LIPOAMIDE ACYLTRANSFERASE COMPONENT OF BRANCHED-CHAIN ALPHA-KETO ACID DEHYDROGENASE COMPLEX, MITOCHONDRIAL"/>
    <property type="match status" value="1"/>
</dbReference>
<dbReference type="Proteomes" id="UP000076660">
    <property type="component" value="Unassembled WGS sequence"/>
</dbReference>
<evidence type="ECO:0000256" key="6">
    <source>
        <dbReference type="RuleBase" id="RU003423"/>
    </source>
</evidence>
<dbReference type="Gene3D" id="2.40.50.100">
    <property type="match status" value="1"/>
</dbReference>
<dbReference type="PANTHER" id="PTHR43178">
    <property type="entry name" value="DIHYDROLIPOAMIDE ACETYLTRANSFERASE COMPONENT OF PYRUVATE DEHYDROGENASE COMPLEX"/>
    <property type="match status" value="1"/>
</dbReference>
<dbReference type="InterPro" id="IPR000089">
    <property type="entry name" value="Biotin_lipoyl"/>
</dbReference>
<dbReference type="Pfam" id="PF00198">
    <property type="entry name" value="2-oxoacid_dh"/>
    <property type="match status" value="1"/>
</dbReference>
<dbReference type="InterPro" id="IPR011053">
    <property type="entry name" value="Single_hybrid_motif"/>
</dbReference>
<accession>A0A1W2M480</accession>
<dbReference type="CDD" id="cd06849">
    <property type="entry name" value="lipoyl_domain"/>
    <property type="match status" value="1"/>
</dbReference>
<dbReference type="GO" id="GO:0016407">
    <property type="term" value="F:acetyltransferase activity"/>
    <property type="evidence" value="ECO:0007669"/>
    <property type="project" value="TreeGrafter"/>
</dbReference>
<dbReference type="AlphaFoldDB" id="A0A1W2M480"/>
<dbReference type="SUPFAM" id="SSF51230">
    <property type="entry name" value="Single hybrid motif"/>
    <property type="match status" value="1"/>
</dbReference>